<dbReference type="InterPro" id="IPR042097">
    <property type="entry name" value="Aminopeptidase_N-like_N_sf"/>
</dbReference>
<organism evidence="17 18">
    <name type="scientific">Corynebacterium uterequi</name>
    <dbReference type="NCBI Taxonomy" id="1072256"/>
    <lineage>
        <taxon>Bacteria</taxon>
        <taxon>Bacillati</taxon>
        <taxon>Actinomycetota</taxon>
        <taxon>Actinomycetes</taxon>
        <taxon>Mycobacteriales</taxon>
        <taxon>Corynebacteriaceae</taxon>
        <taxon>Corynebacterium</taxon>
    </lineage>
</organism>
<dbReference type="GO" id="GO:0042277">
    <property type="term" value="F:peptide binding"/>
    <property type="evidence" value="ECO:0007669"/>
    <property type="project" value="TreeGrafter"/>
</dbReference>
<dbReference type="InterPro" id="IPR045357">
    <property type="entry name" value="Aminopeptidase_N-like_N"/>
</dbReference>
<feature type="domain" description="Peptidase M1 membrane alanine aminopeptidase" evidence="14">
    <location>
        <begin position="251"/>
        <end position="462"/>
    </location>
</feature>
<dbReference type="Pfam" id="PF11838">
    <property type="entry name" value="ERAP1_C"/>
    <property type="match status" value="1"/>
</dbReference>
<gene>
    <name evidence="17" type="ORF">CUTER_08465</name>
</gene>
<feature type="domain" description="ERAP1-like C-terminal" evidence="15">
    <location>
        <begin position="540"/>
        <end position="834"/>
    </location>
</feature>
<dbReference type="CDD" id="cd09602">
    <property type="entry name" value="M1_APN"/>
    <property type="match status" value="1"/>
</dbReference>
<evidence type="ECO:0000256" key="2">
    <source>
        <dbReference type="ARBA" id="ARBA00001947"/>
    </source>
</evidence>
<dbReference type="InterPro" id="IPR050344">
    <property type="entry name" value="Peptidase_M1_aminopeptidases"/>
</dbReference>
<dbReference type="PRINTS" id="PR00756">
    <property type="entry name" value="ALADIPTASE"/>
</dbReference>
<feature type="domain" description="Aminopeptidase N-like N-terminal" evidence="16">
    <location>
        <begin position="95"/>
        <end position="194"/>
    </location>
</feature>
<accession>A0A0G3HEC8</accession>
<keyword evidence="11" id="KW-0482">Metalloprotease</keyword>
<dbReference type="GO" id="GO:0070006">
    <property type="term" value="F:metalloaminopeptidase activity"/>
    <property type="evidence" value="ECO:0007669"/>
    <property type="project" value="TreeGrafter"/>
</dbReference>
<proteinExistence type="inferred from homology"/>
<dbReference type="PANTHER" id="PTHR11533">
    <property type="entry name" value="PROTEASE M1 ZINC METALLOPROTEASE"/>
    <property type="match status" value="1"/>
</dbReference>
<dbReference type="AlphaFoldDB" id="A0A0G3HEC8"/>
<dbReference type="InterPro" id="IPR016024">
    <property type="entry name" value="ARM-type_fold"/>
</dbReference>
<evidence type="ECO:0000256" key="11">
    <source>
        <dbReference type="ARBA" id="ARBA00023049"/>
    </source>
</evidence>
<comment type="similarity">
    <text evidence="3">Belongs to the peptidase M1 family.</text>
</comment>
<dbReference type="PATRIC" id="fig|1072256.5.peg.1670"/>
<evidence type="ECO:0000256" key="8">
    <source>
        <dbReference type="ARBA" id="ARBA00022723"/>
    </source>
</evidence>
<dbReference type="Pfam" id="PF17900">
    <property type="entry name" value="Peptidase_M1_N"/>
    <property type="match status" value="1"/>
</dbReference>
<evidence type="ECO:0000313" key="18">
    <source>
        <dbReference type="Proteomes" id="UP000035548"/>
    </source>
</evidence>
<evidence type="ECO:0000256" key="12">
    <source>
        <dbReference type="ARBA" id="ARBA00029811"/>
    </source>
</evidence>
<keyword evidence="7" id="KW-0645">Protease</keyword>
<evidence type="ECO:0000256" key="10">
    <source>
        <dbReference type="ARBA" id="ARBA00022833"/>
    </source>
</evidence>
<dbReference type="PANTHER" id="PTHR11533:SF174">
    <property type="entry name" value="PUROMYCIN-SENSITIVE AMINOPEPTIDASE-RELATED"/>
    <property type="match status" value="1"/>
</dbReference>
<dbReference type="SUPFAM" id="SSF63737">
    <property type="entry name" value="Leukotriene A4 hydrolase N-terminal domain"/>
    <property type="match status" value="1"/>
</dbReference>
<dbReference type="Proteomes" id="UP000035548">
    <property type="component" value="Chromosome"/>
</dbReference>
<evidence type="ECO:0000313" key="17">
    <source>
        <dbReference type="EMBL" id="AKK11676.1"/>
    </source>
</evidence>
<comment type="cofactor">
    <cofactor evidence="2">
        <name>Zn(2+)</name>
        <dbReference type="ChEBI" id="CHEBI:29105"/>
    </cofactor>
</comment>
<keyword evidence="18" id="KW-1185">Reference proteome</keyword>
<evidence type="ECO:0000256" key="3">
    <source>
        <dbReference type="ARBA" id="ARBA00010136"/>
    </source>
</evidence>
<keyword evidence="8" id="KW-0479">Metal-binding</keyword>
<dbReference type="GO" id="GO:0006508">
    <property type="term" value="P:proteolysis"/>
    <property type="evidence" value="ECO:0007669"/>
    <property type="project" value="UniProtKB-KW"/>
</dbReference>
<comment type="catalytic activity">
    <reaction evidence="1">
        <text>Release of an N-terminal amino acid, Xaa-|-Yaa- from a peptide, amide or arylamide. Xaa is preferably Ala, but may be most amino acids including Pro (slow action). When a terminal hydrophobic residue is followed by a prolyl residue, the two may be released as an intact Xaa-Pro dipeptide.</text>
        <dbReference type="EC" id="3.4.11.2"/>
    </reaction>
</comment>
<keyword evidence="10" id="KW-0862">Zinc</keyword>
<dbReference type="InterPro" id="IPR024571">
    <property type="entry name" value="ERAP1-like_C_dom"/>
</dbReference>
<dbReference type="InterPro" id="IPR001930">
    <property type="entry name" value="Peptidase_M1"/>
</dbReference>
<dbReference type="SUPFAM" id="SSF48371">
    <property type="entry name" value="ARM repeat"/>
    <property type="match status" value="1"/>
</dbReference>
<dbReference type="InterPro" id="IPR027268">
    <property type="entry name" value="Peptidase_M4/M1_CTD_sf"/>
</dbReference>
<dbReference type="GO" id="GO:0005737">
    <property type="term" value="C:cytoplasm"/>
    <property type="evidence" value="ECO:0007669"/>
    <property type="project" value="TreeGrafter"/>
</dbReference>
<reference evidence="17 18" key="1">
    <citation type="journal article" date="2015" name="Genome Announc.">
        <title>Virulence Factor Genes Detected in the Complete Genome Sequence of Corynebacterium uterequi DSM 45634, Isolated from the Uterus of a Maiden Mare.</title>
        <authorList>
            <person name="Ruckert C."/>
            <person name="Kriete M."/>
            <person name="Jaenicke S."/>
            <person name="Winkler A."/>
            <person name="Tauch A."/>
        </authorList>
    </citation>
    <scope>NUCLEOTIDE SEQUENCE [LARGE SCALE GENOMIC DNA]</scope>
    <source>
        <strain evidence="17 18">DSM 45634</strain>
    </source>
</reference>
<dbReference type="GO" id="GO:0016020">
    <property type="term" value="C:membrane"/>
    <property type="evidence" value="ECO:0007669"/>
    <property type="project" value="TreeGrafter"/>
</dbReference>
<dbReference type="Pfam" id="PF01433">
    <property type="entry name" value="Peptidase_M1"/>
    <property type="match status" value="1"/>
</dbReference>
<evidence type="ECO:0000256" key="9">
    <source>
        <dbReference type="ARBA" id="ARBA00022801"/>
    </source>
</evidence>
<evidence type="ECO:0000259" key="16">
    <source>
        <dbReference type="Pfam" id="PF17900"/>
    </source>
</evidence>
<dbReference type="EC" id="3.4.11.2" evidence="4"/>
<evidence type="ECO:0000256" key="1">
    <source>
        <dbReference type="ARBA" id="ARBA00000098"/>
    </source>
</evidence>
<dbReference type="GO" id="GO:0016285">
    <property type="term" value="F:alanyl aminopeptidase activity"/>
    <property type="evidence" value="ECO:0007669"/>
    <property type="project" value="UniProtKB-EC"/>
</dbReference>
<sequence>MSTLGTMTSLNLTEAEAAARSALVYGVHYRIHVDLTRSEERFPAETVVTFSTREPGTTFIDLSTDVAPIVVLDGALLDTSGYVAERGIELPELAAGEHRLEVKADIPFSRTGQGLHRAVDHADGRPYFYTQFETADAKRMFACFDQPDIKATYDLSVVARPEWKVILNEVAEVTHDGDRAVHRTQIGYPLSTYLVAVCAGEYAEFRDVWRGQLTHHPETPEGQPTDMEVPLGLYCRASLAEHLDVDRLMTETKQGFDFYHRHFGYAYPFGKYDQIFVPEFNAGAMENAGCVTIRDEYVFRSKETHYKYERRAETILHELAHMWFGDLVTMRWWGDLWLNESFATFSAAISQSEETAYDTAWVTFANVEKAWAYGQDQLPTTHPISTAADDIETVEQNFDGITYAKGASVLKQLQAYVGRDAFFAGVRAHFAQHAFGNATFDDLLAALEQASGRDLSFWADQWLKTTGINRLEVEAEVSEDGTYSRLDIVQSEQPLRTHRAAVGVYDLRDGRVTRISRAELDLTGERTAVDELVGTPAGRLILPNDDDLTYALFSLHPDEIDFVIANIAAFDDPMARTLCWSAAWQMTRDGKLRARDFIELVARGAEYETELAVTERVLNQAATAWRRFADPAWAESSTVLVDALLRGAQSADPDVAIIFERVLAEVELTDAAADHLRSLLDSDDADQRWRALIALVARGELSEEDIAAHADRDHSSTGVLQALKARAARPDPEVKAKVWQRLCAPGLSNLETRYLLEGLVAPGAKPHLEQFSESYYDTVRGVWDALPPESARTVVADTFPRWDLTEEGLARGQRFLDTDLPAALRRLLAEEVDAQARALRLRAVDAGATVETMR</sequence>
<keyword evidence="9 17" id="KW-0378">Hydrolase</keyword>
<evidence type="ECO:0000256" key="7">
    <source>
        <dbReference type="ARBA" id="ARBA00022670"/>
    </source>
</evidence>
<dbReference type="InterPro" id="IPR012778">
    <property type="entry name" value="Pept_M1_aminopeptidase"/>
</dbReference>
<dbReference type="GO" id="GO:0043171">
    <property type="term" value="P:peptide catabolic process"/>
    <property type="evidence" value="ECO:0007669"/>
    <property type="project" value="TreeGrafter"/>
</dbReference>
<dbReference type="InterPro" id="IPR014782">
    <property type="entry name" value="Peptidase_M1_dom"/>
</dbReference>
<dbReference type="NCBIfam" id="TIGR02412">
    <property type="entry name" value="pepN_strep_liv"/>
    <property type="match status" value="1"/>
</dbReference>
<dbReference type="Gene3D" id="1.10.390.10">
    <property type="entry name" value="Neutral Protease Domain 2"/>
    <property type="match status" value="1"/>
</dbReference>
<dbReference type="KEGG" id="cut:CUTER_08465"/>
<evidence type="ECO:0000259" key="14">
    <source>
        <dbReference type="Pfam" id="PF01433"/>
    </source>
</evidence>
<evidence type="ECO:0000256" key="4">
    <source>
        <dbReference type="ARBA" id="ARBA00012564"/>
    </source>
</evidence>
<evidence type="ECO:0000256" key="5">
    <source>
        <dbReference type="ARBA" id="ARBA00015611"/>
    </source>
</evidence>
<dbReference type="Gene3D" id="2.60.40.1730">
    <property type="entry name" value="tricorn interacting facor f3 domain"/>
    <property type="match status" value="1"/>
</dbReference>
<dbReference type="SUPFAM" id="SSF55486">
    <property type="entry name" value="Metalloproteases ('zincins'), catalytic domain"/>
    <property type="match status" value="1"/>
</dbReference>
<keyword evidence="6 17" id="KW-0031">Aminopeptidase</keyword>
<dbReference type="GO" id="GO:0005615">
    <property type="term" value="C:extracellular space"/>
    <property type="evidence" value="ECO:0007669"/>
    <property type="project" value="TreeGrafter"/>
</dbReference>
<evidence type="ECO:0000256" key="6">
    <source>
        <dbReference type="ARBA" id="ARBA00022438"/>
    </source>
</evidence>
<reference evidence="18" key="2">
    <citation type="submission" date="2015-05" db="EMBL/GenBank/DDBJ databases">
        <title>Complete genome sequence of Corynebacterium uterequi DSM 45634, isolated from the uterus of a maiden mare.</title>
        <authorList>
            <person name="Ruckert C."/>
            <person name="Albersmeier A."/>
            <person name="Winkler A."/>
            <person name="Tauch A."/>
        </authorList>
    </citation>
    <scope>NUCLEOTIDE SEQUENCE [LARGE SCALE GENOMIC DNA]</scope>
    <source>
        <strain evidence="18">DSM 45634</strain>
    </source>
</reference>
<dbReference type="FunFam" id="1.10.390.10:FF:000004">
    <property type="entry name" value="Aminopeptidase N"/>
    <property type="match status" value="1"/>
</dbReference>
<evidence type="ECO:0000256" key="13">
    <source>
        <dbReference type="ARBA" id="ARBA00031533"/>
    </source>
</evidence>
<dbReference type="STRING" id="1072256.CUTER_08465"/>
<dbReference type="EMBL" id="CP011546">
    <property type="protein sequence ID" value="AKK11676.1"/>
    <property type="molecule type" value="Genomic_DNA"/>
</dbReference>
<protein>
    <recommendedName>
        <fullName evidence="5">Aminopeptidase N</fullName>
        <ecNumber evidence="4">3.4.11.2</ecNumber>
    </recommendedName>
    <alternativeName>
        <fullName evidence="12">Alanine aminopeptidase</fullName>
    </alternativeName>
    <alternativeName>
        <fullName evidence="13">Lysyl aminopeptidase</fullName>
    </alternativeName>
</protein>
<name>A0A0G3HEC8_9CORY</name>
<evidence type="ECO:0000259" key="15">
    <source>
        <dbReference type="Pfam" id="PF11838"/>
    </source>
</evidence>
<dbReference type="GO" id="GO:0008270">
    <property type="term" value="F:zinc ion binding"/>
    <property type="evidence" value="ECO:0007669"/>
    <property type="project" value="InterPro"/>
</dbReference>